<reference evidence="3" key="1">
    <citation type="journal article" date="2019" name="Int. J. Syst. Evol. Microbiol.">
        <title>The Global Catalogue of Microorganisms (GCM) 10K type strain sequencing project: providing services to taxonomists for standard genome sequencing and annotation.</title>
        <authorList>
            <consortium name="The Broad Institute Genomics Platform"/>
            <consortium name="The Broad Institute Genome Sequencing Center for Infectious Disease"/>
            <person name="Wu L."/>
            <person name="Ma J."/>
        </authorList>
    </citation>
    <scope>NUCLEOTIDE SEQUENCE [LARGE SCALE GENOMIC DNA]</scope>
    <source>
        <strain evidence="3">JCM 13002</strain>
    </source>
</reference>
<sequence>MEPTITGKAPHRDTQITEDTPMATLNGRPVLTRRELADRYGLGITHLEKLYRERELNGHPEAAGTISRALVWCAADWHQWYERHTDTAALESRADLQSRTGVGLSTLALLWKDRGSNQHPEPEKTIGNTMYWNPETWDSWYEGYRANQQWRTDVDLSGNAEDLISLSEAARVLGMDPTSITKYPARPPKHWPTPAEETTTPKGFVKRKYRRGDIWTYAERRERGGGRPAAGTTKPDRRYPYDGDPRLDQARAAVKTNPETPAAQLAGRLAREHGGTAGTWSHIVRSAQQHPED</sequence>
<feature type="region of interest" description="Disordered" evidence="1">
    <location>
        <begin position="219"/>
        <end position="248"/>
    </location>
</feature>
<name>A0ABP4EP11_9ACTN</name>
<gene>
    <name evidence="2" type="ORF">GCM10009663_71950</name>
</gene>
<comment type="caution">
    <text evidence="2">The sequence shown here is derived from an EMBL/GenBank/DDBJ whole genome shotgun (WGS) entry which is preliminary data.</text>
</comment>
<evidence type="ECO:0000313" key="2">
    <source>
        <dbReference type="EMBL" id="GAA1122089.1"/>
    </source>
</evidence>
<proteinExistence type="predicted"/>
<accession>A0ABP4EP11</accession>
<keyword evidence="3" id="KW-1185">Reference proteome</keyword>
<dbReference type="Proteomes" id="UP001499987">
    <property type="component" value="Unassembled WGS sequence"/>
</dbReference>
<evidence type="ECO:0000313" key="3">
    <source>
        <dbReference type="Proteomes" id="UP001499987"/>
    </source>
</evidence>
<dbReference type="EMBL" id="BAAALD010000129">
    <property type="protein sequence ID" value="GAA1122089.1"/>
    <property type="molecule type" value="Genomic_DNA"/>
</dbReference>
<evidence type="ECO:0000256" key="1">
    <source>
        <dbReference type="SAM" id="MobiDB-lite"/>
    </source>
</evidence>
<organism evidence="2 3">
    <name type="scientific">Kitasatospora arboriphila</name>
    <dbReference type="NCBI Taxonomy" id="258052"/>
    <lineage>
        <taxon>Bacteria</taxon>
        <taxon>Bacillati</taxon>
        <taxon>Actinomycetota</taxon>
        <taxon>Actinomycetes</taxon>
        <taxon>Kitasatosporales</taxon>
        <taxon>Streptomycetaceae</taxon>
        <taxon>Kitasatospora</taxon>
    </lineage>
</organism>
<protein>
    <submittedName>
        <fullName evidence="2">Uncharacterized protein</fullName>
    </submittedName>
</protein>
<feature type="compositionally biased region" description="Basic and acidic residues" evidence="1">
    <location>
        <begin position="234"/>
        <end position="248"/>
    </location>
</feature>
<feature type="region of interest" description="Disordered" evidence="1">
    <location>
        <begin position="271"/>
        <end position="293"/>
    </location>
</feature>